<evidence type="ECO:0000313" key="2">
    <source>
        <dbReference type="EMBL" id="OUD04675.1"/>
    </source>
</evidence>
<accession>A0A243SAD1</accession>
<dbReference type="Proteomes" id="UP000195105">
    <property type="component" value="Unassembled WGS sequence"/>
</dbReference>
<dbReference type="EMBL" id="NGFN01000008">
    <property type="protein sequence ID" value="OUD04675.1"/>
    <property type="molecule type" value="Genomic_DNA"/>
</dbReference>
<evidence type="ECO:0000313" key="3">
    <source>
        <dbReference type="Proteomes" id="UP000195105"/>
    </source>
</evidence>
<reference evidence="2 3" key="1">
    <citation type="submission" date="2017-05" db="EMBL/GenBank/DDBJ databases">
        <title>Biotechnological potential of actinobacteria isolated from South African environments.</title>
        <authorList>
            <person name="Le Roes-Hill M."/>
            <person name="Prins A."/>
            <person name="Durrell K.A."/>
        </authorList>
    </citation>
    <scope>NUCLEOTIDE SEQUENCE [LARGE SCALE GENOMIC DNA]</scope>
    <source>
        <strain evidence="2 3">HMC13</strain>
    </source>
</reference>
<sequence>MMEIDMPQLRRPSLSSDWREKKWDGGGPTGVRRSVQTLMDLIDPADPAFMFISAELQRAREEQGTLTMEGVREAVDAGRRRFTEHEAHVAASAPGRIPASIVYYARRADLVKIGTTKAPHRRFAALLPDEVLAWEPGGRQGEAARHQQFRHLRLTSKGEYFRRDDSLNAHITAIAEQFGPPDPTWPTLEGLEAKPFTAAVLPGPPLQPELATLKAATRLFGIRYNTAQVWQHRGKLKPFVVDDGGIQLYLLSDLKSLAEGRRNVA</sequence>
<organism evidence="2 3">
    <name type="scientific">Streptomyces swartbergensis</name>
    <dbReference type="NCBI Taxonomy" id="487165"/>
    <lineage>
        <taxon>Bacteria</taxon>
        <taxon>Bacillati</taxon>
        <taxon>Actinomycetota</taxon>
        <taxon>Actinomycetes</taxon>
        <taxon>Kitasatosporales</taxon>
        <taxon>Streptomycetaceae</taxon>
        <taxon>Streptomyces</taxon>
    </lineage>
</organism>
<proteinExistence type="predicted"/>
<keyword evidence="3" id="KW-1185">Reference proteome</keyword>
<evidence type="ECO:0000256" key="1">
    <source>
        <dbReference type="SAM" id="MobiDB-lite"/>
    </source>
</evidence>
<protein>
    <submittedName>
        <fullName evidence="2">Uncharacterized protein</fullName>
    </submittedName>
</protein>
<comment type="caution">
    <text evidence="2">The sequence shown here is derived from an EMBL/GenBank/DDBJ whole genome shotgun (WGS) entry which is preliminary data.</text>
</comment>
<dbReference type="AlphaFoldDB" id="A0A243SAD1"/>
<gene>
    <name evidence="2" type="ORF">CA983_02655</name>
</gene>
<name>A0A243SAD1_9ACTN</name>
<feature type="region of interest" description="Disordered" evidence="1">
    <location>
        <begin position="1"/>
        <end position="30"/>
    </location>
</feature>